<evidence type="ECO:0000256" key="1">
    <source>
        <dbReference type="SAM" id="SignalP"/>
    </source>
</evidence>
<evidence type="ECO:0000313" key="2">
    <source>
        <dbReference type="EMBL" id="CAK3755452.1"/>
    </source>
</evidence>
<proteinExistence type="predicted"/>
<evidence type="ECO:0008006" key="4">
    <source>
        <dbReference type="Google" id="ProtNLM"/>
    </source>
</evidence>
<dbReference type="PANTHER" id="PTHR47064">
    <property type="entry name" value="PUTATIVE (AFU_ORTHOLOGUE AFUA_1G08990)-RELATED"/>
    <property type="match status" value="1"/>
</dbReference>
<evidence type="ECO:0000313" key="3">
    <source>
        <dbReference type="Proteomes" id="UP001296104"/>
    </source>
</evidence>
<dbReference type="PANTHER" id="PTHR47064:SF2">
    <property type="entry name" value="SMP-30_GLUCONOLACTONASE_LRE-LIKE REGION DOMAIN-CONTAINING PROTEIN-RELATED"/>
    <property type="match status" value="1"/>
</dbReference>
<keyword evidence="3" id="KW-1185">Reference proteome</keyword>
<dbReference type="Gene3D" id="2.120.10.30">
    <property type="entry name" value="TolB, C-terminal domain"/>
    <property type="match status" value="1"/>
</dbReference>
<dbReference type="AlphaFoldDB" id="A0AAI8W0P1"/>
<dbReference type="Proteomes" id="UP001296104">
    <property type="component" value="Unassembled WGS sequence"/>
</dbReference>
<dbReference type="EMBL" id="CAVMBE010000001">
    <property type="protein sequence ID" value="CAK3755452.1"/>
    <property type="molecule type" value="Genomic_DNA"/>
</dbReference>
<dbReference type="InterPro" id="IPR052988">
    <property type="entry name" value="Oryzine_lactonohydrolase"/>
</dbReference>
<comment type="caution">
    <text evidence="2">The sequence shown here is derived from an EMBL/GenBank/DDBJ whole genome shotgun (WGS) entry which is preliminary data.</text>
</comment>
<accession>A0AAI8W0P1</accession>
<feature type="chain" id="PRO_5042551534" description="SMP-30/Gluconolactonase/LRE-like region domain-containing protein" evidence="1">
    <location>
        <begin position="20"/>
        <end position="404"/>
    </location>
</feature>
<feature type="signal peptide" evidence="1">
    <location>
        <begin position="1"/>
        <end position="19"/>
    </location>
</feature>
<sequence>MKQLIAQVILLGLSGGATAQSNLTAHIPLENTYLLPRPFNNTFAKPFIDTNASNAQTLQTFETARNATFISYSSEFDGILGAAPKVGLIANRSEPFAFEAGVWVPHLNQVWMTAFLDPPPGYISILDLNTSKVFQPTLSGPAASIPVNPNGGYYFDGLVYMTSFGNATTSPSIVSIDPRSYYTQEVINSFYGLPLNGPDDVTISVSSNAGKPCLFYSDFYFAAEGLEGSWNAPQQLPNAVWRYKFEDQSLQMAISPLDVQTPNGLAVNRENTILYVSDGPDSAVFGQAYNKTSGSAGLYVFDLAGEDGCTPQNKRMLGIARQGFANGIKIDDCGRIWTFEYEGIVVRSRTGKVLGVVNIYDLIGRESPDVAPGANFALVRDEVYILGFYTIWRVKLGQVVKSWY</sequence>
<keyword evidence="1" id="KW-0732">Signal</keyword>
<name>A0AAI8W0P1_9PEZI</name>
<reference evidence="2" key="1">
    <citation type="submission" date="2023-11" db="EMBL/GenBank/DDBJ databases">
        <authorList>
            <person name="Alioto T."/>
            <person name="Alioto T."/>
            <person name="Gomez Garrido J."/>
        </authorList>
    </citation>
    <scope>NUCLEOTIDE SEQUENCE</scope>
</reference>
<organism evidence="2 3">
    <name type="scientific">Lecanosticta acicola</name>
    <dbReference type="NCBI Taxonomy" id="111012"/>
    <lineage>
        <taxon>Eukaryota</taxon>
        <taxon>Fungi</taxon>
        <taxon>Dikarya</taxon>
        <taxon>Ascomycota</taxon>
        <taxon>Pezizomycotina</taxon>
        <taxon>Dothideomycetes</taxon>
        <taxon>Dothideomycetidae</taxon>
        <taxon>Mycosphaerellales</taxon>
        <taxon>Mycosphaerellaceae</taxon>
        <taxon>Lecanosticta</taxon>
    </lineage>
</organism>
<gene>
    <name evidence="2" type="ORF">LECACI_7A000229</name>
</gene>
<protein>
    <recommendedName>
        <fullName evidence="4">SMP-30/Gluconolactonase/LRE-like region domain-containing protein</fullName>
    </recommendedName>
</protein>
<dbReference type="SUPFAM" id="SSF63829">
    <property type="entry name" value="Calcium-dependent phosphotriesterase"/>
    <property type="match status" value="1"/>
</dbReference>
<dbReference type="InterPro" id="IPR011042">
    <property type="entry name" value="6-blade_b-propeller_TolB-like"/>
</dbReference>